<keyword evidence="3" id="KW-1185">Reference proteome</keyword>
<comment type="caution">
    <text evidence="2">The sequence shown here is derived from an EMBL/GenBank/DDBJ whole genome shotgun (WGS) entry which is preliminary data.</text>
</comment>
<gene>
    <name evidence="2" type="ORF">FHR20_000030</name>
</gene>
<name>A0A7X5UVK1_9SPHN</name>
<sequence length="257" mass="27339">MHVAWTPGQKIQIAMGSAFVARTYTPTIWNAAEGRTCILGYAHGMGPDSDCLRAATPGSSCDIFGPRVSLDIRHPSGPLAIFGDEISLGLAHALAQSGGIEAVTGFFEIGDVEASSSVATQLDLQNYALVGRKAEDAHLSEFESRLSALADAGATLVLTGKAGCIQRIRRTLKALDVPSQRIRTKAYWTPGKTGLGRASRPTRTARLPVPQIRFVSASGLFPLPPAVVLEADRPLRPKFRRSAKRSPSMYSVSPASA</sequence>
<dbReference type="RefSeq" id="WP_167297691.1">
    <property type="nucleotide sequence ID" value="NZ_JAASQV010000001.1"/>
</dbReference>
<dbReference type="Proteomes" id="UP000564677">
    <property type="component" value="Unassembled WGS sequence"/>
</dbReference>
<feature type="region of interest" description="Disordered" evidence="1">
    <location>
        <begin position="237"/>
        <end position="257"/>
    </location>
</feature>
<proteinExistence type="predicted"/>
<dbReference type="AlphaFoldDB" id="A0A7X5UVK1"/>
<reference evidence="2 3" key="1">
    <citation type="submission" date="2020-03" db="EMBL/GenBank/DDBJ databases">
        <title>Genomic Encyclopedia of Type Strains, Phase IV (KMG-IV): sequencing the most valuable type-strain genomes for metagenomic binning, comparative biology and taxonomic classification.</title>
        <authorList>
            <person name="Goeker M."/>
        </authorList>
    </citation>
    <scope>NUCLEOTIDE SEQUENCE [LARGE SCALE GENOMIC DNA]</scope>
    <source>
        <strain evidence="2 3">DSM 4733</strain>
    </source>
</reference>
<evidence type="ECO:0000313" key="2">
    <source>
        <dbReference type="EMBL" id="NIJ63099.1"/>
    </source>
</evidence>
<evidence type="ECO:0000256" key="1">
    <source>
        <dbReference type="SAM" id="MobiDB-lite"/>
    </source>
</evidence>
<feature type="compositionally biased region" description="Polar residues" evidence="1">
    <location>
        <begin position="248"/>
        <end position="257"/>
    </location>
</feature>
<dbReference type="InterPro" id="IPR039261">
    <property type="entry name" value="FNR_nucleotide-bd"/>
</dbReference>
<evidence type="ECO:0000313" key="3">
    <source>
        <dbReference type="Proteomes" id="UP000564677"/>
    </source>
</evidence>
<dbReference type="PANTHER" id="PTHR30157:SF0">
    <property type="entry name" value="NADPH-DEPENDENT FERRIC-CHELATE REDUCTASE"/>
    <property type="match status" value="1"/>
</dbReference>
<organism evidence="2 3">
    <name type="scientific">Sphingomonas leidyi</name>
    <dbReference type="NCBI Taxonomy" id="68569"/>
    <lineage>
        <taxon>Bacteria</taxon>
        <taxon>Pseudomonadati</taxon>
        <taxon>Pseudomonadota</taxon>
        <taxon>Alphaproteobacteria</taxon>
        <taxon>Sphingomonadales</taxon>
        <taxon>Sphingomonadaceae</taxon>
        <taxon>Sphingomonas</taxon>
    </lineage>
</organism>
<accession>A0A7X5UVK1</accession>
<dbReference type="Gene3D" id="3.40.50.80">
    <property type="entry name" value="Nucleotide-binding domain of ferredoxin-NADP reductase (FNR) module"/>
    <property type="match status" value="1"/>
</dbReference>
<dbReference type="EMBL" id="JAASQV010000001">
    <property type="protein sequence ID" value="NIJ63099.1"/>
    <property type="molecule type" value="Genomic_DNA"/>
</dbReference>
<dbReference type="InterPro" id="IPR039374">
    <property type="entry name" value="SIP_fam"/>
</dbReference>
<dbReference type="Gene3D" id="2.40.30.10">
    <property type="entry name" value="Translation factors"/>
    <property type="match status" value="1"/>
</dbReference>
<protein>
    <submittedName>
        <fullName evidence="2">NADPH-dependent ferric siderophore reductase</fullName>
    </submittedName>
</protein>
<dbReference type="PANTHER" id="PTHR30157">
    <property type="entry name" value="FERRIC REDUCTASE, NADPH-DEPENDENT"/>
    <property type="match status" value="1"/>
</dbReference>